<evidence type="ECO:0000313" key="3">
    <source>
        <dbReference type="Proteomes" id="UP000006062"/>
    </source>
</evidence>
<dbReference type="Gene3D" id="3.90.1570.10">
    <property type="entry name" value="tt1808, chain A"/>
    <property type="match status" value="1"/>
</dbReference>
<dbReference type="OrthoDB" id="5768410at2"/>
<organism evidence="2 3">
    <name type="scientific">Thiocystis violascens (strain ATCC 17096 / DSM 198 / 6111)</name>
    <name type="common">Chromatium violascens</name>
    <dbReference type="NCBI Taxonomy" id="765911"/>
    <lineage>
        <taxon>Bacteria</taxon>
        <taxon>Pseudomonadati</taxon>
        <taxon>Pseudomonadota</taxon>
        <taxon>Gammaproteobacteria</taxon>
        <taxon>Chromatiales</taxon>
        <taxon>Chromatiaceae</taxon>
        <taxon>Thiocystis</taxon>
    </lineage>
</organism>
<gene>
    <name evidence="2" type="ordered locus">Thivi_2266</name>
</gene>
<dbReference type="eggNOG" id="COG4636">
    <property type="taxonomic scope" value="Bacteria"/>
</dbReference>
<protein>
    <recommendedName>
        <fullName evidence="1">Putative restriction endonuclease domain-containing protein</fullName>
    </recommendedName>
</protein>
<evidence type="ECO:0000313" key="2">
    <source>
        <dbReference type="EMBL" id="AFL74215.1"/>
    </source>
</evidence>
<dbReference type="CDD" id="cd06260">
    <property type="entry name" value="DUF820-like"/>
    <property type="match status" value="1"/>
</dbReference>
<dbReference type="RefSeq" id="WP_014778661.1">
    <property type="nucleotide sequence ID" value="NC_018012.1"/>
</dbReference>
<evidence type="ECO:0000259" key="1">
    <source>
        <dbReference type="Pfam" id="PF05685"/>
    </source>
</evidence>
<feature type="domain" description="Putative restriction endonuclease" evidence="1">
    <location>
        <begin position="27"/>
        <end position="175"/>
    </location>
</feature>
<dbReference type="AlphaFoldDB" id="I3YB47"/>
<dbReference type="SUPFAM" id="SSF52980">
    <property type="entry name" value="Restriction endonuclease-like"/>
    <property type="match status" value="1"/>
</dbReference>
<dbReference type="KEGG" id="tvi:Thivi_2266"/>
<dbReference type="InterPro" id="IPR012296">
    <property type="entry name" value="Nuclease_put_TT1808"/>
</dbReference>
<proteinExistence type="predicted"/>
<dbReference type="STRING" id="765911.Thivi_2266"/>
<dbReference type="InterPro" id="IPR008538">
    <property type="entry name" value="Uma2"/>
</dbReference>
<dbReference type="InterPro" id="IPR011335">
    <property type="entry name" value="Restrct_endonuc-II-like"/>
</dbReference>
<dbReference type="EMBL" id="CP003154">
    <property type="protein sequence ID" value="AFL74215.1"/>
    <property type="molecule type" value="Genomic_DNA"/>
</dbReference>
<dbReference type="PANTHER" id="PTHR47152">
    <property type="entry name" value="SLR2084 PROTEIN-RELATED"/>
    <property type="match status" value="1"/>
</dbReference>
<accession>I3YB47</accession>
<dbReference type="Proteomes" id="UP000006062">
    <property type="component" value="Chromosome"/>
</dbReference>
<reference evidence="2 3" key="1">
    <citation type="submission" date="2012-06" db="EMBL/GenBank/DDBJ databases">
        <title>Complete sequence of Thiocystis violascens DSM 198.</title>
        <authorList>
            <consortium name="US DOE Joint Genome Institute"/>
            <person name="Lucas S."/>
            <person name="Han J."/>
            <person name="Lapidus A."/>
            <person name="Cheng J.-F."/>
            <person name="Goodwin L."/>
            <person name="Pitluck S."/>
            <person name="Peters L."/>
            <person name="Ovchinnikova G."/>
            <person name="Teshima H."/>
            <person name="Detter J.C."/>
            <person name="Han C."/>
            <person name="Tapia R."/>
            <person name="Land M."/>
            <person name="Hauser L."/>
            <person name="Kyrpides N."/>
            <person name="Ivanova N."/>
            <person name="Pagani I."/>
            <person name="Vogl K."/>
            <person name="Liu Z."/>
            <person name="Frigaard N.-U."/>
            <person name="Bryant D."/>
            <person name="Woyke T."/>
        </authorList>
    </citation>
    <scope>NUCLEOTIDE SEQUENCE [LARGE SCALE GENOMIC DNA]</scope>
    <source>
        <strain evidence="3">ATCC 17096 / DSM 198 / 6111</strain>
    </source>
</reference>
<sequence>MYTQLQYEQHDDRPTEDHIVHLSGLSWDDYERLLDMRGDHSAPRIAYLEGVVEIMSPSRTHEALKSLIGCLVETYCLERDIPFSVLGSWTLKSADRTRGAEPDECYIFGDPERERPHLAIEVVWTSGRIDKLDIYRKLGVAEIWYWRKGRIQPYGLRDERYVPLVASEALPGLDLDLLMSFLDRPTTYEAIRAYREALRLALPREH</sequence>
<dbReference type="Pfam" id="PF05685">
    <property type="entry name" value="Uma2"/>
    <property type="match status" value="1"/>
</dbReference>
<keyword evidence="3" id="KW-1185">Reference proteome</keyword>
<dbReference type="HOGENOM" id="CLU_098557_1_0_6"/>
<dbReference type="PANTHER" id="PTHR47152:SF4">
    <property type="entry name" value="SLR0445 PROTEIN"/>
    <property type="match status" value="1"/>
</dbReference>
<name>I3YB47_THIV6</name>